<dbReference type="SUPFAM" id="SSF51735">
    <property type="entry name" value="NAD(P)-binding Rossmann-fold domains"/>
    <property type="match status" value="1"/>
</dbReference>
<evidence type="ECO:0000256" key="3">
    <source>
        <dbReference type="ARBA" id="ARBA00023002"/>
    </source>
</evidence>
<dbReference type="GO" id="GO:0008270">
    <property type="term" value="F:zinc ion binding"/>
    <property type="evidence" value="ECO:0007669"/>
    <property type="project" value="InterPro"/>
</dbReference>
<dbReference type="SMART" id="SM00829">
    <property type="entry name" value="PKS_ER"/>
    <property type="match status" value="1"/>
</dbReference>
<organism evidence="5">
    <name type="scientific">marine metagenome</name>
    <dbReference type="NCBI Taxonomy" id="408172"/>
    <lineage>
        <taxon>unclassified sequences</taxon>
        <taxon>metagenomes</taxon>
        <taxon>ecological metagenomes</taxon>
    </lineage>
</organism>
<dbReference type="InterPro" id="IPR036291">
    <property type="entry name" value="NAD(P)-bd_dom_sf"/>
</dbReference>
<dbReference type="Gene3D" id="3.90.180.10">
    <property type="entry name" value="Medium-chain alcohol dehydrogenases, catalytic domain"/>
    <property type="match status" value="1"/>
</dbReference>
<proteinExistence type="predicted"/>
<dbReference type="InterPro" id="IPR020843">
    <property type="entry name" value="ER"/>
</dbReference>
<feature type="non-terminal residue" evidence="5">
    <location>
        <position position="1"/>
    </location>
</feature>
<feature type="domain" description="Enoyl reductase (ER)" evidence="4">
    <location>
        <begin position="18"/>
        <end position="366"/>
    </location>
</feature>
<name>A0A381NTS2_9ZZZZ</name>
<dbReference type="EMBL" id="UINC01000562">
    <property type="protein sequence ID" value="SUZ57514.1"/>
    <property type="molecule type" value="Genomic_DNA"/>
</dbReference>
<dbReference type="GO" id="GO:0016491">
    <property type="term" value="F:oxidoreductase activity"/>
    <property type="evidence" value="ECO:0007669"/>
    <property type="project" value="UniProtKB-KW"/>
</dbReference>
<dbReference type="Pfam" id="PF00107">
    <property type="entry name" value="ADH_zinc_N"/>
    <property type="match status" value="1"/>
</dbReference>
<evidence type="ECO:0000256" key="1">
    <source>
        <dbReference type="ARBA" id="ARBA00022723"/>
    </source>
</evidence>
<dbReference type="AlphaFoldDB" id="A0A381NTS2"/>
<protein>
    <recommendedName>
        <fullName evidence="4">Enoyl reductase (ER) domain-containing protein</fullName>
    </recommendedName>
</protein>
<dbReference type="InterPro" id="IPR050129">
    <property type="entry name" value="Zn_alcohol_dh"/>
</dbReference>
<dbReference type="InterPro" id="IPR002328">
    <property type="entry name" value="ADH_Zn_CS"/>
</dbReference>
<keyword evidence="3" id="KW-0560">Oxidoreductase</keyword>
<keyword evidence="1" id="KW-0479">Metal-binding</keyword>
<dbReference type="PANTHER" id="PTHR43401:SF2">
    <property type="entry name" value="L-THREONINE 3-DEHYDROGENASE"/>
    <property type="match status" value="1"/>
</dbReference>
<dbReference type="Pfam" id="PF08240">
    <property type="entry name" value="ADH_N"/>
    <property type="match status" value="1"/>
</dbReference>
<keyword evidence="2" id="KW-0862">Zinc</keyword>
<dbReference type="SUPFAM" id="SSF50129">
    <property type="entry name" value="GroES-like"/>
    <property type="match status" value="2"/>
</dbReference>
<evidence type="ECO:0000256" key="2">
    <source>
        <dbReference type="ARBA" id="ARBA00022833"/>
    </source>
</evidence>
<dbReference type="Gene3D" id="3.40.50.720">
    <property type="entry name" value="NAD(P)-binding Rossmann-like Domain"/>
    <property type="match status" value="1"/>
</dbReference>
<evidence type="ECO:0000313" key="5">
    <source>
        <dbReference type="EMBL" id="SUZ57514.1"/>
    </source>
</evidence>
<dbReference type="PANTHER" id="PTHR43401">
    <property type="entry name" value="L-THREONINE 3-DEHYDROGENASE"/>
    <property type="match status" value="1"/>
</dbReference>
<gene>
    <name evidence="5" type="ORF">METZ01_LOCUS10368</name>
</gene>
<accession>A0A381NTS2</accession>
<dbReference type="InterPro" id="IPR011032">
    <property type="entry name" value="GroES-like_sf"/>
</dbReference>
<evidence type="ECO:0000259" key="4">
    <source>
        <dbReference type="SMART" id="SM00829"/>
    </source>
</evidence>
<dbReference type="InterPro" id="IPR013149">
    <property type="entry name" value="ADH-like_C"/>
</dbReference>
<sequence>VPTGRGVTIRAAVSRGVGLLPSIEELHLDAPNHDEVRVAVEACAVCHSDLSYVDGTWATEFPLVLGHEASGHVAEIGDRVTDLTVGDPVVVSLIRTCGECQACRRGRDVACTGDLALNGRSPLADAAGTRIPQGLNVAAFATQVVVHRSQVVRVPDDVDLVEASLLGCGVLTGSGAVTNTAGVAAGETVVVVGCGGVGIGAIQAARIAGAAPIIAVEPLVEKRNAALGFGATHALDPATDDLAAAIRSTTGGSLADHVFITTGTPAALDGAIDLLAPMGNLVIVGMPADDVTIQITPSRLAAANQSILGCKMGAARVAVDVPTLIDHHRTGRLDLAGMVTSTHPLDDLAAAFEEVRRGEVLRTVILPNAPVLADVADPTGTPA</sequence>
<dbReference type="InterPro" id="IPR013154">
    <property type="entry name" value="ADH-like_N"/>
</dbReference>
<dbReference type="PROSITE" id="PS00059">
    <property type="entry name" value="ADH_ZINC"/>
    <property type="match status" value="1"/>
</dbReference>
<reference evidence="5" key="1">
    <citation type="submission" date="2018-05" db="EMBL/GenBank/DDBJ databases">
        <authorList>
            <person name="Lanie J.A."/>
            <person name="Ng W.-L."/>
            <person name="Kazmierczak K.M."/>
            <person name="Andrzejewski T.M."/>
            <person name="Davidsen T.M."/>
            <person name="Wayne K.J."/>
            <person name="Tettelin H."/>
            <person name="Glass J.I."/>
            <person name="Rusch D."/>
            <person name="Podicherti R."/>
            <person name="Tsui H.-C.T."/>
            <person name="Winkler M.E."/>
        </authorList>
    </citation>
    <scope>NUCLEOTIDE SEQUENCE</scope>
</reference>